<dbReference type="SMART" id="SM00875">
    <property type="entry name" value="BACK"/>
    <property type="match status" value="1"/>
</dbReference>
<evidence type="ECO:0000259" key="3">
    <source>
        <dbReference type="SMART" id="SM00875"/>
    </source>
</evidence>
<feature type="non-terminal residue" evidence="4">
    <location>
        <position position="117"/>
    </location>
</feature>
<keyword evidence="2" id="KW-0677">Repeat</keyword>
<dbReference type="PANTHER" id="PTHR24412:SF441">
    <property type="entry name" value="KELCH-LIKE PROTEIN 28"/>
    <property type="match status" value="1"/>
</dbReference>
<accession>A0A2G9T9L0</accession>
<dbReference type="PANTHER" id="PTHR24412">
    <property type="entry name" value="KELCH PROTEIN"/>
    <property type="match status" value="1"/>
</dbReference>
<evidence type="ECO:0000256" key="2">
    <source>
        <dbReference type="ARBA" id="ARBA00022737"/>
    </source>
</evidence>
<dbReference type="InterPro" id="IPR011705">
    <property type="entry name" value="BACK"/>
</dbReference>
<evidence type="ECO:0000256" key="1">
    <source>
        <dbReference type="ARBA" id="ARBA00022441"/>
    </source>
</evidence>
<keyword evidence="1" id="KW-0880">Kelch repeat</keyword>
<dbReference type="AlphaFoldDB" id="A0A2G9T9L0"/>
<dbReference type="Pfam" id="PF07707">
    <property type="entry name" value="BACK"/>
    <property type="match status" value="1"/>
</dbReference>
<evidence type="ECO:0000313" key="5">
    <source>
        <dbReference type="Proteomes" id="UP000230423"/>
    </source>
</evidence>
<reference evidence="4 5" key="1">
    <citation type="submission" date="2015-09" db="EMBL/GenBank/DDBJ databases">
        <title>Draft genome of the parasitic nematode Teladorsagia circumcincta isolate WARC Sus (inbred).</title>
        <authorList>
            <person name="Mitreva M."/>
        </authorList>
    </citation>
    <scope>NUCLEOTIDE SEQUENCE [LARGE SCALE GENOMIC DNA]</scope>
    <source>
        <strain evidence="4 5">S</strain>
    </source>
</reference>
<gene>
    <name evidence="4" type="ORF">TELCIR_24007</name>
</gene>
<dbReference type="EMBL" id="KZ394392">
    <property type="protein sequence ID" value="PIO54624.1"/>
    <property type="molecule type" value="Genomic_DNA"/>
</dbReference>
<evidence type="ECO:0000313" key="4">
    <source>
        <dbReference type="EMBL" id="PIO54624.1"/>
    </source>
</evidence>
<keyword evidence="5" id="KW-1185">Reference proteome</keyword>
<dbReference type="OrthoDB" id="5830191at2759"/>
<proteinExistence type="predicted"/>
<sequence length="117" mass="13567">MKLREIKEIELKDVKASALDALVNFCYSAKDVIRTDEFYQLPGNQLVELISSEELQVPSEERVFEAVVKWVRFDVLARHQIFPQDYLLLQLSTHKQLNMQGLRAQPRKILCGETAYA</sequence>
<feature type="domain" description="BACK" evidence="3">
    <location>
        <begin position="8"/>
        <end position="92"/>
    </location>
</feature>
<protein>
    <submittedName>
        <fullName evidence="4">BTB And Kelch</fullName>
    </submittedName>
</protein>
<organism evidence="4 5">
    <name type="scientific">Teladorsagia circumcincta</name>
    <name type="common">Brown stomach worm</name>
    <name type="synonym">Ostertagia circumcincta</name>
    <dbReference type="NCBI Taxonomy" id="45464"/>
    <lineage>
        <taxon>Eukaryota</taxon>
        <taxon>Metazoa</taxon>
        <taxon>Ecdysozoa</taxon>
        <taxon>Nematoda</taxon>
        <taxon>Chromadorea</taxon>
        <taxon>Rhabditida</taxon>
        <taxon>Rhabditina</taxon>
        <taxon>Rhabditomorpha</taxon>
        <taxon>Strongyloidea</taxon>
        <taxon>Trichostrongylidae</taxon>
        <taxon>Teladorsagia</taxon>
    </lineage>
</organism>
<name>A0A2G9T9L0_TELCI</name>
<dbReference type="Gene3D" id="1.25.40.420">
    <property type="match status" value="1"/>
</dbReference>
<dbReference type="Proteomes" id="UP000230423">
    <property type="component" value="Unassembled WGS sequence"/>
</dbReference>